<dbReference type="Pfam" id="PF00651">
    <property type="entry name" value="BTB"/>
    <property type="match status" value="1"/>
</dbReference>
<feature type="binding site" evidence="9">
    <location>
        <position position="327"/>
    </location>
    <ligand>
        <name>GTP</name>
        <dbReference type="ChEBI" id="CHEBI:37565"/>
    </ligand>
</feature>
<evidence type="ECO:0000256" key="6">
    <source>
        <dbReference type="ARBA" id="ARBA00023139"/>
    </source>
</evidence>
<keyword evidence="4 10" id="KW-0460">Magnesium</keyword>
<dbReference type="Pfam" id="PF12796">
    <property type="entry name" value="Ank_2"/>
    <property type="match status" value="2"/>
</dbReference>
<dbReference type="PANTHER" id="PTHR10218:SF302">
    <property type="entry name" value="GUANINE NUCLEOTIDE-BINDING PROTEIN ALPHA-5 SUBUNIT"/>
    <property type="match status" value="1"/>
</dbReference>
<keyword evidence="3 9" id="KW-0547">Nucleotide-binding</keyword>
<keyword evidence="2 10" id="KW-0479">Metal-binding</keyword>
<feature type="repeat" description="ANK" evidence="11">
    <location>
        <begin position="947"/>
        <end position="980"/>
    </location>
</feature>
<dbReference type="Pfam" id="PF00503">
    <property type="entry name" value="G-alpha"/>
    <property type="match status" value="1"/>
</dbReference>
<keyword evidence="8" id="KW-0449">Lipoprotein</keyword>
<proteinExistence type="predicted"/>
<feature type="binding site" evidence="10">
    <location>
        <position position="51"/>
    </location>
    <ligand>
        <name>Mg(2+)</name>
        <dbReference type="ChEBI" id="CHEBI:18420"/>
    </ligand>
</feature>
<dbReference type="Gene3D" id="1.25.40.20">
    <property type="entry name" value="Ankyrin repeat-containing domain"/>
    <property type="match status" value="6"/>
</dbReference>
<keyword evidence="11" id="KW-0040">ANK repeat</keyword>
<dbReference type="InterPro" id="IPR027417">
    <property type="entry name" value="P-loop_NTPase"/>
</dbReference>
<dbReference type="SUPFAM" id="SSF54695">
    <property type="entry name" value="POZ domain"/>
    <property type="match status" value="1"/>
</dbReference>
<keyword evidence="6" id="KW-0564">Palmitate</keyword>
<feature type="binding site" evidence="9">
    <location>
        <begin position="202"/>
        <end position="206"/>
    </location>
    <ligand>
        <name>GTP</name>
        <dbReference type="ChEBI" id="CHEBI:37565"/>
    </ligand>
</feature>
<protein>
    <submittedName>
        <fullName evidence="14">Guanine nucleotide-binding protein g(O) subunit alpha</fullName>
    </submittedName>
</protein>
<dbReference type="SMART" id="SM00275">
    <property type="entry name" value="G_alpha"/>
    <property type="match status" value="1"/>
</dbReference>
<accession>A0AAV7Y7T2</accession>
<keyword evidence="5 9" id="KW-0342">GTP-binding</keyword>
<feature type="domain" description="BTB" evidence="13">
    <location>
        <begin position="1280"/>
        <end position="1349"/>
    </location>
</feature>
<feature type="region of interest" description="Disordered" evidence="12">
    <location>
        <begin position="1"/>
        <end position="22"/>
    </location>
</feature>
<evidence type="ECO:0000256" key="7">
    <source>
        <dbReference type="ARBA" id="ARBA00023224"/>
    </source>
</evidence>
<dbReference type="Gene3D" id="3.40.50.300">
    <property type="entry name" value="P-loop containing nucleotide triphosphate hydrolases"/>
    <property type="match status" value="1"/>
</dbReference>
<dbReference type="PROSITE" id="PS50097">
    <property type="entry name" value="BTB"/>
    <property type="match status" value="1"/>
</dbReference>
<dbReference type="SMART" id="SM00248">
    <property type="entry name" value="ANK"/>
    <property type="match status" value="16"/>
</dbReference>
<comment type="caution">
    <text evidence="14">The sequence shown here is derived from an EMBL/GenBank/DDBJ whole genome shotgun (WGS) entry which is preliminary data.</text>
</comment>
<feature type="compositionally biased region" description="Acidic residues" evidence="12">
    <location>
        <begin position="618"/>
        <end position="646"/>
    </location>
</feature>
<dbReference type="PROSITE" id="PS51882">
    <property type="entry name" value="G_ALPHA"/>
    <property type="match status" value="1"/>
</dbReference>
<dbReference type="Proteomes" id="UP001146793">
    <property type="component" value="Unassembled WGS sequence"/>
</dbReference>
<dbReference type="GO" id="GO:0005834">
    <property type="term" value="C:heterotrimeric G-protein complex"/>
    <property type="evidence" value="ECO:0007669"/>
    <property type="project" value="TreeGrafter"/>
</dbReference>
<evidence type="ECO:0000259" key="13">
    <source>
        <dbReference type="PROSITE" id="PS50097"/>
    </source>
</evidence>
<evidence type="ECO:0000256" key="3">
    <source>
        <dbReference type="ARBA" id="ARBA00022741"/>
    </source>
</evidence>
<feature type="binding site" evidence="9">
    <location>
        <begin position="177"/>
        <end position="183"/>
    </location>
    <ligand>
        <name>GTP</name>
        <dbReference type="ChEBI" id="CHEBI:37565"/>
    </ligand>
</feature>
<feature type="compositionally biased region" description="Basic residues" evidence="12">
    <location>
        <begin position="9"/>
        <end position="20"/>
    </location>
</feature>
<dbReference type="Gene3D" id="1.10.400.10">
    <property type="entry name" value="GI Alpha 1, domain 2-like"/>
    <property type="match status" value="1"/>
</dbReference>
<dbReference type="SUPFAM" id="SSF52540">
    <property type="entry name" value="P-loop containing nucleoside triphosphate hydrolases"/>
    <property type="match status" value="1"/>
</dbReference>
<dbReference type="GO" id="GO:0001664">
    <property type="term" value="F:G protein-coupled receptor binding"/>
    <property type="evidence" value="ECO:0007669"/>
    <property type="project" value="TreeGrafter"/>
</dbReference>
<dbReference type="InterPro" id="IPR011333">
    <property type="entry name" value="SKP1/BTB/POZ_sf"/>
</dbReference>
<dbReference type="FunFam" id="3.40.50.300:FF:003800">
    <property type="entry name" value="Guanine nucleotide-binding protein G(k) subunit alpha"/>
    <property type="match status" value="1"/>
</dbReference>
<feature type="binding site" evidence="9">
    <location>
        <begin position="152"/>
        <end position="153"/>
    </location>
    <ligand>
        <name>GTP</name>
        <dbReference type="ChEBI" id="CHEBI:37565"/>
    </ligand>
</feature>
<dbReference type="GO" id="GO:0003924">
    <property type="term" value="F:GTPase activity"/>
    <property type="evidence" value="ECO:0007669"/>
    <property type="project" value="InterPro"/>
</dbReference>
<dbReference type="InterPro" id="IPR000210">
    <property type="entry name" value="BTB/POZ_dom"/>
</dbReference>
<feature type="binding site" evidence="10">
    <location>
        <position position="183"/>
    </location>
    <ligand>
        <name>Mg(2+)</name>
        <dbReference type="ChEBI" id="CHEBI:18420"/>
    </ligand>
</feature>
<evidence type="ECO:0000256" key="11">
    <source>
        <dbReference type="PROSITE-ProRule" id="PRU00023"/>
    </source>
</evidence>
<feature type="compositionally biased region" description="Basic residues" evidence="12">
    <location>
        <begin position="651"/>
        <end position="664"/>
    </location>
</feature>
<dbReference type="SUPFAM" id="SSF47895">
    <property type="entry name" value="Transducin (alpha subunit), insertion domain"/>
    <property type="match status" value="1"/>
</dbReference>
<evidence type="ECO:0000256" key="2">
    <source>
        <dbReference type="ARBA" id="ARBA00022723"/>
    </source>
</evidence>
<dbReference type="EMBL" id="JANTQA010000070">
    <property type="protein sequence ID" value="KAJ3425877.1"/>
    <property type="molecule type" value="Genomic_DNA"/>
</dbReference>
<dbReference type="SUPFAM" id="SSF48403">
    <property type="entry name" value="Ankyrin repeat"/>
    <property type="match status" value="3"/>
</dbReference>
<evidence type="ECO:0000256" key="4">
    <source>
        <dbReference type="ARBA" id="ARBA00022842"/>
    </source>
</evidence>
<dbReference type="PRINTS" id="PR00318">
    <property type="entry name" value="GPROTEINA"/>
</dbReference>
<dbReference type="Pfam" id="PF00023">
    <property type="entry name" value="Ank"/>
    <property type="match status" value="1"/>
</dbReference>
<evidence type="ECO:0000256" key="10">
    <source>
        <dbReference type="PIRSR" id="PIRSR601019-2"/>
    </source>
</evidence>
<feature type="binding site" evidence="9">
    <location>
        <begin position="47"/>
        <end position="52"/>
    </location>
    <ligand>
        <name>GTP</name>
        <dbReference type="ChEBI" id="CHEBI:37565"/>
    </ligand>
</feature>
<evidence type="ECO:0000256" key="9">
    <source>
        <dbReference type="PIRSR" id="PIRSR601019-1"/>
    </source>
</evidence>
<dbReference type="InterPro" id="IPR001019">
    <property type="entry name" value="Gprotein_alpha_su"/>
</dbReference>
<dbReference type="CDD" id="cd00066">
    <property type="entry name" value="G-alpha"/>
    <property type="match status" value="1"/>
</dbReference>
<keyword evidence="1" id="KW-0519">Myristate</keyword>
<organism evidence="14 15">
    <name type="scientific">Anaeramoeba flamelloides</name>
    <dbReference type="NCBI Taxonomy" id="1746091"/>
    <lineage>
        <taxon>Eukaryota</taxon>
        <taxon>Metamonada</taxon>
        <taxon>Anaeramoebidae</taxon>
        <taxon>Anaeramoeba</taxon>
    </lineage>
</organism>
<evidence type="ECO:0000256" key="5">
    <source>
        <dbReference type="ARBA" id="ARBA00023134"/>
    </source>
</evidence>
<evidence type="ECO:0000256" key="12">
    <source>
        <dbReference type="SAM" id="MobiDB-lite"/>
    </source>
</evidence>
<feature type="repeat" description="ANK" evidence="11">
    <location>
        <begin position="548"/>
        <end position="582"/>
    </location>
</feature>
<dbReference type="PROSITE" id="PS50088">
    <property type="entry name" value="ANK_REPEAT"/>
    <property type="match status" value="3"/>
</dbReference>
<dbReference type="GO" id="GO:0046872">
    <property type="term" value="F:metal ion binding"/>
    <property type="evidence" value="ECO:0007669"/>
    <property type="project" value="UniProtKB-KW"/>
</dbReference>
<sequence>MGPKGSKEAKKKHNAKKQKNKQIEEELQIEQEEVRNQVNILVLGTGESGKSTFIKQLLILHKGGFRQTDRETYFTTIRKNLVIHTAQMVNACKSFGWELEEKNHELAREFVNIKTSEIKELKTDTVTKIKQLWADPALKTAFKNRNKFHLPDSSDYYLDDIDRIGDPKYSPTDRDILLCRIPTTGLNKISFNFGETPWNVVDVGGQRSERRKWIHQFDNVTLLIYVVAINEFNQKLFEDEEVNRLLESLVLFEKTSNDKFFKEKNCVLFFNKIDLFEEKIKTEDLSQCFPDYEGGNDPDEAKKFIKLKFLEAGENESRNIFCHSTCATDTRNIENVFDAVNLSLAINFICLCNYDKELYEILLPRGDLNATDPENTTFFQKVCKQEIKMETIKYCISKGANIGHIDNLKRTCFHYVCEKNNDCDLIKYFLQQGMDLNHKDVYKLTPFYLICNHNPTLKLIKLCLKYKANFTDTFNQKLNILHLIVKQRNTDDIIQFLLKKNYDFYQNNIKRDATPFHFLCSKGHLTKETLLAFIEKGVNLNQKHEEDENNTPFHYYCKNINIDLEIVELFLKNGANPNQQTKKTLYTPLMCYLTSIKKHQKKNYVNYNELISYSETEYSNESESEIGNENENESEFENDNDNESENENNNKNKRKKKKEIKMKKRQEEDERINNFNYQMVSKFLKYGTKLNIKNCSKQNICNEIITYIKPNLEIIKLLLKWKANFNKPSGYGKETPFSVLCKIKNLDREIIQECLNNGSNPNKKDYEKNTPFQFFCFENKNINIEIMKLFFKKGAKLNTKNLSKESAFTYLCQNKNVPIEVIKYCLTKKKAKYKSFGYLKQNILHVLCKNAKIDQEMLKFFIQNKVKIKELDQDGKTAFHYLLKTNCKLDIETIKLFLDNGFDINDRANSKKESPFILLCQNRHPYELYKSIFDLNIIKDINTADHDGNTPFHYICGYHKDIRILELFLQNGSKINLANKNSMLPFFIHFNNSPSIETFQLLLDHGMDINHVNSYNETPFRLYCRHRALKFDILYYFFKNGLNYKNVKHQAETPLHLICSTDYNLNLNILQLFFDNGFIINDQDEQGNTPFHLYCKRKKINTKIIECFLKNNPDKNLKNENGQTVLDLLLYHSEVDTNLVTKMFHVNFNSLKTDFKTFYTRNEFTDFEIKEIKVHKALLEIRTKQKIEKIKEIIEKYPKKSIKHFLKWIYFGKIPTKTIGNQIEEEEKEGKEKDNINKKENFRKFKNFTDICSQLKINYKSKEFSFNQSIRNLYENEKLKDFIIILKEKQHIKVNKLILQCRSGLYRGMFLNVVNSDNLNQINDYSGLSVETFNKLLYFLYTGSLDKKRNITEEIKYELIEAVDYFQLDPNCTLKYLLLD</sequence>
<evidence type="ECO:0000313" key="14">
    <source>
        <dbReference type="EMBL" id="KAJ3425877.1"/>
    </source>
</evidence>
<name>A0AAV7Y7T2_9EUKA</name>
<dbReference type="InterPro" id="IPR011025">
    <property type="entry name" value="GproteinA_insert"/>
</dbReference>
<dbReference type="GO" id="GO:0031683">
    <property type="term" value="F:G-protein beta/gamma-subunit complex binding"/>
    <property type="evidence" value="ECO:0007669"/>
    <property type="project" value="InterPro"/>
</dbReference>
<feature type="binding site" evidence="9">
    <location>
        <begin position="271"/>
        <end position="274"/>
    </location>
    <ligand>
        <name>GTP</name>
        <dbReference type="ChEBI" id="CHEBI:37565"/>
    </ligand>
</feature>
<dbReference type="InterPro" id="IPR036770">
    <property type="entry name" value="Ankyrin_rpt-contain_sf"/>
</dbReference>
<gene>
    <name evidence="14" type="ORF">M0812_28323</name>
</gene>
<evidence type="ECO:0000256" key="1">
    <source>
        <dbReference type="ARBA" id="ARBA00022707"/>
    </source>
</evidence>
<feature type="repeat" description="ANK" evidence="11">
    <location>
        <begin position="1086"/>
        <end position="1120"/>
    </location>
</feature>
<reference evidence="14" key="1">
    <citation type="submission" date="2022-08" db="EMBL/GenBank/DDBJ databases">
        <title>Novel sulphate-reducing endosymbionts in the free-living metamonad Anaeramoeba.</title>
        <authorList>
            <person name="Jerlstrom-Hultqvist J."/>
            <person name="Cepicka I."/>
            <person name="Gallot-Lavallee L."/>
            <person name="Salas-Leiva D."/>
            <person name="Curtis B.A."/>
            <person name="Zahonova K."/>
            <person name="Pipaliya S."/>
            <person name="Dacks J."/>
            <person name="Roger A.J."/>
        </authorList>
    </citation>
    <scope>NUCLEOTIDE SEQUENCE</scope>
    <source>
        <strain evidence="14">Busselton2</strain>
    </source>
</reference>
<dbReference type="GO" id="GO:0005525">
    <property type="term" value="F:GTP binding"/>
    <property type="evidence" value="ECO:0007669"/>
    <property type="project" value="UniProtKB-KW"/>
</dbReference>
<dbReference type="GO" id="GO:0005737">
    <property type="term" value="C:cytoplasm"/>
    <property type="evidence" value="ECO:0007669"/>
    <property type="project" value="TreeGrafter"/>
</dbReference>
<evidence type="ECO:0000256" key="8">
    <source>
        <dbReference type="ARBA" id="ARBA00023288"/>
    </source>
</evidence>
<dbReference type="PANTHER" id="PTHR10218">
    <property type="entry name" value="GTP-BINDING PROTEIN ALPHA SUBUNIT"/>
    <property type="match status" value="1"/>
</dbReference>
<dbReference type="InterPro" id="IPR002110">
    <property type="entry name" value="Ankyrin_rpt"/>
</dbReference>
<feature type="region of interest" description="Disordered" evidence="12">
    <location>
        <begin position="616"/>
        <end position="668"/>
    </location>
</feature>
<keyword evidence="7" id="KW-0807">Transducer</keyword>
<dbReference type="PROSITE" id="PS50297">
    <property type="entry name" value="ANK_REP_REGION"/>
    <property type="match status" value="1"/>
</dbReference>
<dbReference type="Gene3D" id="3.30.710.10">
    <property type="entry name" value="Potassium Channel Kv1.1, Chain A"/>
    <property type="match status" value="1"/>
</dbReference>
<dbReference type="GO" id="GO:0007188">
    <property type="term" value="P:adenylate cyclase-modulating G protein-coupled receptor signaling pathway"/>
    <property type="evidence" value="ECO:0007669"/>
    <property type="project" value="TreeGrafter"/>
</dbReference>
<evidence type="ECO:0000313" key="15">
    <source>
        <dbReference type="Proteomes" id="UP001146793"/>
    </source>
</evidence>